<keyword evidence="4 6" id="KW-0472">Membrane</keyword>
<comment type="caution">
    <text evidence="8">The sequence shown here is derived from an EMBL/GenBank/DDBJ whole genome shotgun (WGS) entry which is preliminary data.</text>
</comment>
<dbReference type="PROSITE" id="PS50234">
    <property type="entry name" value="VWFA"/>
    <property type="match status" value="1"/>
</dbReference>
<evidence type="ECO:0000256" key="2">
    <source>
        <dbReference type="ARBA" id="ARBA00022692"/>
    </source>
</evidence>
<feature type="compositionally biased region" description="Basic and acidic residues" evidence="5">
    <location>
        <begin position="228"/>
        <end position="239"/>
    </location>
</feature>
<dbReference type="RefSeq" id="WP_224193809.1">
    <property type="nucleotide sequence ID" value="NZ_JAIRAU010000028.1"/>
</dbReference>
<keyword evidence="2 6" id="KW-0812">Transmembrane</keyword>
<dbReference type="InterPro" id="IPR036465">
    <property type="entry name" value="vWFA_dom_sf"/>
</dbReference>
<evidence type="ECO:0000256" key="6">
    <source>
        <dbReference type="SAM" id="Phobius"/>
    </source>
</evidence>
<dbReference type="Gene3D" id="3.40.50.410">
    <property type="entry name" value="von Willebrand factor, type A domain"/>
    <property type="match status" value="1"/>
</dbReference>
<dbReference type="InterPro" id="IPR002035">
    <property type="entry name" value="VWF_A"/>
</dbReference>
<dbReference type="Proteomes" id="UP001139031">
    <property type="component" value="Unassembled WGS sequence"/>
</dbReference>
<accession>A0ABS7TUW8</accession>
<dbReference type="EMBL" id="JAIRAU010000028">
    <property type="protein sequence ID" value="MBZ5712048.1"/>
    <property type="molecule type" value="Genomic_DNA"/>
</dbReference>
<evidence type="ECO:0000313" key="9">
    <source>
        <dbReference type="Proteomes" id="UP001139031"/>
    </source>
</evidence>
<feature type="region of interest" description="Disordered" evidence="5">
    <location>
        <begin position="217"/>
        <end position="241"/>
    </location>
</feature>
<gene>
    <name evidence="8" type="ORF">K7C98_22625</name>
</gene>
<keyword evidence="9" id="KW-1185">Reference proteome</keyword>
<proteinExistence type="predicted"/>
<keyword evidence="3 6" id="KW-1133">Transmembrane helix</keyword>
<dbReference type="InterPro" id="IPR050768">
    <property type="entry name" value="UPF0353/GerABKA_families"/>
</dbReference>
<organism evidence="8 9">
    <name type="scientific">Nannocystis pusilla</name>
    <dbReference type="NCBI Taxonomy" id="889268"/>
    <lineage>
        <taxon>Bacteria</taxon>
        <taxon>Pseudomonadati</taxon>
        <taxon>Myxococcota</taxon>
        <taxon>Polyangia</taxon>
        <taxon>Nannocystales</taxon>
        <taxon>Nannocystaceae</taxon>
        <taxon>Nannocystis</taxon>
    </lineage>
</organism>
<name>A0ABS7TUW8_9BACT</name>
<evidence type="ECO:0000313" key="8">
    <source>
        <dbReference type="EMBL" id="MBZ5712048.1"/>
    </source>
</evidence>
<evidence type="ECO:0000256" key="3">
    <source>
        <dbReference type="ARBA" id="ARBA00022989"/>
    </source>
</evidence>
<sequence length="392" mass="42146">MSPVVEAIRDLAQDAETRDVLTLFEEVVIAREDLLWLLVLVPLAAAAYLWAARQRRRGLASLGSPILVERLVGSVNHASRVVAAVVSVLSVMLVCAGLLRVQYGGETTIVPATGLDIVLAVDYSKSMLARDVYPSRSERLAAELQRFLDEADRRGDRVGLVVFAGAARGLPVSRDARVLKLYLDKADPRTENPGGTAIGKALKLALTFLIDARRAAAAGPEGGPTRSFPKDGKDGKAVEDIPPSESDQVVILLTDGEDTVSRPLEVAAEAAKLGVRIYTVGIGSKSGEPIQKFDAEGNPDGFVTDEQGNYLMTRVDDATLKDIAKTTGGDFVLVEPDKFGLDKVSEWIRDLSKGQREDTVTAHREEGYAFLVIPALLLLALSLALPERKKGP</sequence>
<feature type="domain" description="VWFA" evidence="7">
    <location>
        <begin position="116"/>
        <end position="327"/>
    </location>
</feature>
<evidence type="ECO:0000256" key="1">
    <source>
        <dbReference type="ARBA" id="ARBA00022475"/>
    </source>
</evidence>
<dbReference type="PANTHER" id="PTHR22550:SF5">
    <property type="entry name" value="LEUCINE ZIPPER PROTEIN 4"/>
    <property type="match status" value="1"/>
</dbReference>
<reference evidence="8" key="1">
    <citation type="submission" date="2021-08" db="EMBL/GenBank/DDBJ databases">
        <authorList>
            <person name="Stevens D.C."/>
        </authorList>
    </citation>
    <scope>NUCLEOTIDE SEQUENCE</scope>
    <source>
        <strain evidence="8">DSM 53165</strain>
    </source>
</reference>
<evidence type="ECO:0000259" key="7">
    <source>
        <dbReference type="PROSITE" id="PS50234"/>
    </source>
</evidence>
<dbReference type="Pfam" id="PF00092">
    <property type="entry name" value="VWA"/>
    <property type="match status" value="1"/>
</dbReference>
<dbReference type="PANTHER" id="PTHR22550">
    <property type="entry name" value="SPORE GERMINATION PROTEIN"/>
    <property type="match status" value="1"/>
</dbReference>
<protein>
    <submittedName>
        <fullName evidence="8">VWA domain-containing protein</fullName>
    </submittedName>
</protein>
<evidence type="ECO:0000256" key="5">
    <source>
        <dbReference type="SAM" id="MobiDB-lite"/>
    </source>
</evidence>
<dbReference type="SMART" id="SM00327">
    <property type="entry name" value="VWA"/>
    <property type="match status" value="1"/>
</dbReference>
<dbReference type="SUPFAM" id="SSF53300">
    <property type="entry name" value="vWA-like"/>
    <property type="match status" value="1"/>
</dbReference>
<feature type="transmembrane region" description="Helical" evidence="6">
    <location>
        <begin position="34"/>
        <end position="51"/>
    </location>
</feature>
<feature type="transmembrane region" description="Helical" evidence="6">
    <location>
        <begin position="81"/>
        <end position="99"/>
    </location>
</feature>
<dbReference type="Pfam" id="PF13519">
    <property type="entry name" value="VWA_2"/>
    <property type="match status" value="1"/>
</dbReference>
<evidence type="ECO:0000256" key="4">
    <source>
        <dbReference type="ARBA" id="ARBA00023136"/>
    </source>
</evidence>
<keyword evidence="1" id="KW-1003">Cell membrane</keyword>